<keyword evidence="2" id="KW-0472">Membrane</keyword>
<dbReference type="EMBL" id="JAENIG010000001">
    <property type="protein sequence ID" value="MBK1853511.1"/>
    <property type="molecule type" value="Genomic_DNA"/>
</dbReference>
<feature type="transmembrane region" description="Helical" evidence="2">
    <location>
        <begin position="662"/>
        <end position="680"/>
    </location>
</feature>
<dbReference type="Pfam" id="PF13584">
    <property type="entry name" value="BatD"/>
    <property type="match status" value="1"/>
</dbReference>
<keyword evidence="2" id="KW-0812">Transmembrane</keyword>
<feature type="transmembrane region" description="Helical" evidence="2">
    <location>
        <begin position="686"/>
        <end position="708"/>
    </location>
</feature>
<keyword evidence="2" id="KW-1133">Transmembrane helix</keyword>
<comment type="caution">
    <text evidence="3">The sequence shown here is derived from an EMBL/GenBank/DDBJ whole genome shotgun (WGS) entry which is preliminary data.</text>
</comment>
<evidence type="ECO:0000313" key="4">
    <source>
        <dbReference type="Proteomes" id="UP000634206"/>
    </source>
</evidence>
<evidence type="ECO:0000256" key="2">
    <source>
        <dbReference type="SAM" id="Phobius"/>
    </source>
</evidence>
<dbReference type="SUPFAM" id="SSF48452">
    <property type="entry name" value="TPR-like"/>
    <property type="match status" value="1"/>
</dbReference>
<protein>
    <submittedName>
        <fullName evidence="3">BatD family protein</fullName>
    </submittedName>
</protein>
<dbReference type="PROSITE" id="PS50005">
    <property type="entry name" value="TPR"/>
    <property type="match status" value="1"/>
</dbReference>
<dbReference type="PANTHER" id="PTHR40940">
    <property type="entry name" value="PROTEIN BATD-RELATED"/>
    <property type="match status" value="1"/>
</dbReference>
<gene>
    <name evidence="3" type="ORF">JIN83_00915</name>
</gene>
<dbReference type="Gene3D" id="1.25.40.10">
    <property type="entry name" value="Tetratricopeptide repeat domain"/>
    <property type="match status" value="1"/>
</dbReference>
<dbReference type="SMART" id="SM00028">
    <property type="entry name" value="TPR"/>
    <property type="match status" value="1"/>
</dbReference>
<dbReference type="RefSeq" id="WP_309488108.1">
    <property type="nucleotide sequence ID" value="NZ_JAENIG010000001.1"/>
</dbReference>
<evidence type="ECO:0000256" key="1">
    <source>
        <dbReference type="PROSITE-ProRule" id="PRU00339"/>
    </source>
</evidence>
<dbReference type="Gene3D" id="2.30.30.40">
    <property type="entry name" value="SH3 Domains"/>
    <property type="match status" value="1"/>
</dbReference>
<organism evidence="3 4">
    <name type="scientific">Oceaniferula flava</name>
    <dbReference type="NCBI Taxonomy" id="2800421"/>
    <lineage>
        <taxon>Bacteria</taxon>
        <taxon>Pseudomonadati</taxon>
        <taxon>Verrucomicrobiota</taxon>
        <taxon>Verrucomicrobiia</taxon>
        <taxon>Verrucomicrobiales</taxon>
        <taxon>Verrucomicrobiaceae</taxon>
        <taxon>Oceaniferula</taxon>
    </lineage>
</organism>
<proteinExistence type="predicted"/>
<accession>A0AAE2VBA3</accession>
<evidence type="ECO:0000313" key="3">
    <source>
        <dbReference type="EMBL" id="MBK1853511.1"/>
    </source>
</evidence>
<dbReference type="InterPro" id="IPR019734">
    <property type="entry name" value="TPR_rpt"/>
</dbReference>
<keyword evidence="1" id="KW-0802">TPR repeat</keyword>
<dbReference type="Proteomes" id="UP000634206">
    <property type="component" value="Unassembled WGS sequence"/>
</dbReference>
<dbReference type="InterPro" id="IPR011990">
    <property type="entry name" value="TPR-like_helical_dom_sf"/>
</dbReference>
<dbReference type="PANTHER" id="PTHR40940:SF2">
    <property type="entry name" value="BATD"/>
    <property type="match status" value="1"/>
</dbReference>
<name>A0AAE2VBA3_9BACT</name>
<feature type="repeat" description="TPR" evidence="1">
    <location>
        <begin position="591"/>
        <end position="624"/>
    </location>
</feature>
<keyword evidence="4" id="KW-1185">Reference proteome</keyword>
<reference evidence="3" key="1">
    <citation type="submission" date="2021-01" db="EMBL/GenBank/DDBJ databases">
        <title>Modified the classification status of verrucomicrobia.</title>
        <authorList>
            <person name="Feng X."/>
        </authorList>
    </citation>
    <scope>NUCLEOTIDE SEQUENCE</scope>
    <source>
        <strain evidence="3">5K15</strain>
    </source>
</reference>
<dbReference type="InterPro" id="IPR025738">
    <property type="entry name" value="BatD"/>
</dbReference>
<dbReference type="AlphaFoldDB" id="A0AAE2VBA3"/>
<sequence length="785" mass="86294">MLGIAHGQSAPSVYVQSALTSQDLLPGEQGSVIVRVSGGQPDQRPPTPEIDGVGVNYVRTQTQIDSQRRLSYAFLFRLSPVKAGSYTLPAIPITVDGKVHRTDPVDFTVHPIDKLISLPTGVAGQEIKAAWFTQKSTLYQGEQCQVWLRIYVPRSMFIASWGYPDAEKVNCLAWRFSPPGDNVTSEVQLDGVQHRSVTYSTNISGIRPGIATLGPAELTIYQRRSIIDPRRGSVISDVPIKLNLPQLNFNILPLPAGAPADFNGAIGDFEIDARCEKTTLEATEPTEVILRVAGIGNLETLKAPVLSSDAWKIIDTSKITRGEERREISGLVTFRQLIRAKDVASPPSTIAPYTFSYFNPDSKSYITRRTDPIAVTLSPATAAVTSSPTEEAGTAPEEMRGIVGFIDRPNTAAPSGIMHSFSRWGWQLIPALLCLLIVAPAIRRKISAARVQHPDQERKDAALKKIAQDADARTFYRRAGRFIEQWLSPNPELETVLRERDQLCFQPETEEKTPMPADRKAEIISLLKRCSKLTLILLTSLATLGNLKAELPPNTDAGSQPTAEAAWKTGHYQQAIDLYRAAYPEPSNTPADVLYNIGNCHHRLNQPGRAALAWRQALRADPSHQKARQNLRFTEIENLAEVPETASWQKLLTYLTPRSYQLILQASLWLIGLLVLALIIRRPKGAVLTVCIILLAITPVIATLGAVATHYYPDGHTFAPLEQQAIVLESATVHDQAHRNSTQISQLAPASLVKVNASRGPWTHITTPTETTGWVKTKQLGKVAD</sequence>